<dbReference type="EMBL" id="CP125669">
    <property type="protein sequence ID" value="WHP05798.1"/>
    <property type="molecule type" value="Genomic_DNA"/>
</dbReference>
<dbReference type="Proteomes" id="UP001229836">
    <property type="component" value="Chromosome"/>
</dbReference>
<sequence length="124" mass="13730">MSNIPPKNQSNKILDLKDLLPEIPVSIYIKASEGKCLDQDETALLEKINRAAENASAPLMYGISAIGELLAHSHEEVSEDAICNIGWLLESLAKQADTLFYLQSSCDSLKLRDRENQIVCLKSK</sequence>
<proteinExistence type="predicted"/>
<name>A0ABY8S4T0_9GAMM</name>
<reference evidence="1 2" key="1">
    <citation type="submission" date="2023-05" db="EMBL/GenBank/DDBJ databases">
        <title>The complete genome of Acinetobacter sp. nov KCTC 92772.</title>
        <authorList>
            <person name="Zhou G."/>
        </authorList>
    </citation>
    <scope>NUCLEOTIDE SEQUENCE [LARGE SCALE GENOMIC DNA]</scope>
    <source>
        <strain evidence="1 2">KCTC 92772</strain>
    </source>
</reference>
<organism evidence="1 2">
    <name type="scientific">Acinetobacter corruptisaponis</name>
    <dbReference type="NCBI Taxonomy" id="3045147"/>
    <lineage>
        <taxon>Bacteria</taxon>
        <taxon>Pseudomonadati</taxon>
        <taxon>Pseudomonadota</taxon>
        <taxon>Gammaproteobacteria</taxon>
        <taxon>Moraxellales</taxon>
        <taxon>Moraxellaceae</taxon>
        <taxon>Acinetobacter</taxon>
    </lineage>
</organism>
<evidence type="ECO:0000313" key="2">
    <source>
        <dbReference type="Proteomes" id="UP001229836"/>
    </source>
</evidence>
<gene>
    <name evidence="1" type="ORF">QLH32_17620</name>
</gene>
<dbReference type="RefSeq" id="WP_283267341.1">
    <property type="nucleotide sequence ID" value="NZ_CP125669.1"/>
</dbReference>
<keyword evidence="2" id="KW-1185">Reference proteome</keyword>
<protein>
    <submittedName>
        <fullName evidence="1">Uncharacterized protein</fullName>
    </submittedName>
</protein>
<accession>A0ABY8S4T0</accession>
<evidence type="ECO:0000313" key="1">
    <source>
        <dbReference type="EMBL" id="WHP05798.1"/>
    </source>
</evidence>